<dbReference type="Pfam" id="PF03572">
    <property type="entry name" value="Peptidase_S41"/>
    <property type="match status" value="1"/>
</dbReference>
<keyword evidence="3 5" id="KW-0378">Hydrolase</keyword>
<dbReference type="InterPro" id="IPR055210">
    <property type="entry name" value="CtpA/B_N"/>
</dbReference>
<comment type="caution">
    <text evidence="8">The sequence shown here is derived from an EMBL/GenBank/DDBJ whole genome shotgun (WGS) entry which is preliminary data.</text>
</comment>
<dbReference type="InterPro" id="IPR001478">
    <property type="entry name" value="PDZ"/>
</dbReference>
<dbReference type="Gene3D" id="3.90.226.10">
    <property type="entry name" value="2-enoyl-CoA Hydratase, Chain A, domain 1"/>
    <property type="match status" value="1"/>
</dbReference>
<sequence>MINKKWQVWLPLVFSLVMIAGMFFGFRLHQQTGGKQGFFAREQRSSLQEAIDLIRSKYVDKVKIDSLQDNAMDGLMNQLDPHSVYIPNRDVAEANEDITGNFQGIGVEFNIFSDTVNVLYVVPGGPADKAGLQIGDRIIKVDDSSVVSKTLPSDEIRRMIRGSGGSRVKLSVLRNNTVQYFYVTRGTIPLPSLDAAYMISAGNGYIRLNKFSETTYQEFMRALEDLQAQGMKSLMLDLRGNGGGLVNQAVFIADEFIAGSNLIVYTEGTNSEKREYRAQKEGMFEKGKLVVLVDELTASASEILAGALQDLDRATIVGRRSFGKGLVQEQYPLTDGSAIRLTVARYFTPLGRSIQRPYDKGKKVYMDDLLERYHSGEMINPDSIHLSKEKVYSTKGGRKVYGGGGIMPDVFVPIDTSMYTQSITKLYLDGRFNNYVYHFYMDNRAALAVYKTPAEFAQKFVSTETAWKGLVDFARKDSINLGVIPERDKVEVQNRIRAYLARLRWRTSGFYQVANSTDRVVQKGLEALGQ</sequence>
<keyword evidence="2 5" id="KW-0645">Protease</keyword>
<dbReference type="CDD" id="cd06782">
    <property type="entry name" value="cpPDZ_CPP-like"/>
    <property type="match status" value="1"/>
</dbReference>
<dbReference type="SMART" id="SM00228">
    <property type="entry name" value="PDZ"/>
    <property type="match status" value="1"/>
</dbReference>
<dbReference type="RefSeq" id="WP_345255726.1">
    <property type="nucleotide sequence ID" value="NZ_BAABGY010000007.1"/>
</dbReference>
<dbReference type="InterPro" id="IPR041489">
    <property type="entry name" value="PDZ_6"/>
</dbReference>
<evidence type="ECO:0000256" key="4">
    <source>
        <dbReference type="ARBA" id="ARBA00022825"/>
    </source>
</evidence>
<keyword evidence="9" id="KW-1185">Reference proteome</keyword>
<comment type="similarity">
    <text evidence="1 5">Belongs to the peptidase S41A family.</text>
</comment>
<evidence type="ECO:0000256" key="1">
    <source>
        <dbReference type="ARBA" id="ARBA00009179"/>
    </source>
</evidence>
<feature type="domain" description="PDZ" evidence="7">
    <location>
        <begin position="91"/>
        <end position="165"/>
    </location>
</feature>
<dbReference type="SUPFAM" id="SSF52096">
    <property type="entry name" value="ClpP/crotonase"/>
    <property type="match status" value="1"/>
</dbReference>
<dbReference type="PANTHER" id="PTHR32060:SF30">
    <property type="entry name" value="CARBOXY-TERMINAL PROCESSING PROTEASE CTPA"/>
    <property type="match status" value="1"/>
</dbReference>
<dbReference type="InterPro" id="IPR004447">
    <property type="entry name" value="Peptidase_S41A"/>
</dbReference>
<dbReference type="Gene3D" id="2.30.42.10">
    <property type="match status" value="1"/>
</dbReference>
<evidence type="ECO:0000259" key="7">
    <source>
        <dbReference type="PROSITE" id="PS50106"/>
    </source>
</evidence>
<feature type="transmembrane region" description="Helical" evidence="6">
    <location>
        <begin position="6"/>
        <end position="26"/>
    </location>
</feature>
<dbReference type="InterPro" id="IPR005151">
    <property type="entry name" value="Tail-specific_protease"/>
</dbReference>
<keyword evidence="6" id="KW-0472">Membrane</keyword>
<dbReference type="SUPFAM" id="SSF50156">
    <property type="entry name" value="PDZ domain-like"/>
    <property type="match status" value="1"/>
</dbReference>
<dbReference type="InterPro" id="IPR029045">
    <property type="entry name" value="ClpP/crotonase-like_dom_sf"/>
</dbReference>
<evidence type="ECO:0000256" key="5">
    <source>
        <dbReference type="RuleBase" id="RU004404"/>
    </source>
</evidence>
<evidence type="ECO:0000256" key="6">
    <source>
        <dbReference type="SAM" id="Phobius"/>
    </source>
</evidence>
<dbReference type="SMART" id="SM00245">
    <property type="entry name" value="TSPc"/>
    <property type="match status" value="1"/>
</dbReference>
<name>A0ABP8GVC5_9BACT</name>
<dbReference type="PROSITE" id="PS50106">
    <property type="entry name" value="PDZ"/>
    <property type="match status" value="1"/>
</dbReference>
<keyword evidence="4 5" id="KW-0720">Serine protease</keyword>
<gene>
    <name evidence="8" type="ORF">GCM10023184_21680</name>
</gene>
<organism evidence="8 9">
    <name type="scientific">Flaviaesturariibacter amylovorans</name>
    <dbReference type="NCBI Taxonomy" id="1084520"/>
    <lineage>
        <taxon>Bacteria</taxon>
        <taxon>Pseudomonadati</taxon>
        <taxon>Bacteroidota</taxon>
        <taxon>Chitinophagia</taxon>
        <taxon>Chitinophagales</taxon>
        <taxon>Chitinophagaceae</taxon>
        <taxon>Flaviaestuariibacter</taxon>
    </lineage>
</organism>
<proteinExistence type="inferred from homology"/>
<dbReference type="CDD" id="cd07560">
    <property type="entry name" value="Peptidase_S41_CPP"/>
    <property type="match status" value="1"/>
</dbReference>
<dbReference type="EMBL" id="BAABGY010000007">
    <property type="protein sequence ID" value="GAA4330494.1"/>
    <property type="molecule type" value="Genomic_DNA"/>
</dbReference>
<evidence type="ECO:0000256" key="3">
    <source>
        <dbReference type="ARBA" id="ARBA00022801"/>
    </source>
</evidence>
<dbReference type="PANTHER" id="PTHR32060">
    <property type="entry name" value="TAIL-SPECIFIC PROTEASE"/>
    <property type="match status" value="1"/>
</dbReference>
<keyword evidence="6" id="KW-0812">Transmembrane</keyword>
<dbReference type="Proteomes" id="UP001501725">
    <property type="component" value="Unassembled WGS sequence"/>
</dbReference>
<reference evidence="9" key="1">
    <citation type="journal article" date="2019" name="Int. J. Syst. Evol. Microbiol.">
        <title>The Global Catalogue of Microorganisms (GCM) 10K type strain sequencing project: providing services to taxonomists for standard genome sequencing and annotation.</title>
        <authorList>
            <consortium name="The Broad Institute Genomics Platform"/>
            <consortium name="The Broad Institute Genome Sequencing Center for Infectious Disease"/>
            <person name="Wu L."/>
            <person name="Ma J."/>
        </authorList>
    </citation>
    <scope>NUCLEOTIDE SEQUENCE [LARGE SCALE GENOMIC DNA]</scope>
    <source>
        <strain evidence="9">JCM 17919</strain>
    </source>
</reference>
<accession>A0ABP8GVC5</accession>
<evidence type="ECO:0000313" key="8">
    <source>
        <dbReference type="EMBL" id="GAA4330494.1"/>
    </source>
</evidence>
<dbReference type="Gene3D" id="3.30.750.44">
    <property type="match status" value="1"/>
</dbReference>
<dbReference type="Pfam" id="PF22694">
    <property type="entry name" value="CtpB_N-like"/>
    <property type="match status" value="1"/>
</dbReference>
<dbReference type="NCBIfam" id="TIGR00225">
    <property type="entry name" value="prc"/>
    <property type="match status" value="1"/>
</dbReference>
<keyword evidence="6" id="KW-1133">Transmembrane helix</keyword>
<dbReference type="Pfam" id="PF17820">
    <property type="entry name" value="PDZ_6"/>
    <property type="match status" value="1"/>
</dbReference>
<evidence type="ECO:0000313" key="9">
    <source>
        <dbReference type="Proteomes" id="UP001501725"/>
    </source>
</evidence>
<protein>
    <submittedName>
        <fullName evidence="8">S41 family peptidase</fullName>
    </submittedName>
</protein>
<dbReference type="InterPro" id="IPR036034">
    <property type="entry name" value="PDZ_sf"/>
</dbReference>
<evidence type="ECO:0000256" key="2">
    <source>
        <dbReference type="ARBA" id="ARBA00022670"/>
    </source>
</evidence>